<evidence type="ECO:0000313" key="2">
    <source>
        <dbReference type="EMBL" id="KAL3875709.1"/>
    </source>
</evidence>
<keyword evidence="1" id="KW-1133">Transmembrane helix</keyword>
<reference evidence="2 3" key="1">
    <citation type="submission" date="2024-11" db="EMBL/GenBank/DDBJ databases">
        <title>Chromosome-level genome assembly of the freshwater bivalve Anodonta woodiana.</title>
        <authorList>
            <person name="Chen X."/>
        </authorList>
    </citation>
    <scope>NUCLEOTIDE SEQUENCE [LARGE SCALE GENOMIC DNA]</scope>
    <source>
        <strain evidence="2">MN2024</strain>
        <tissue evidence="2">Gills</tissue>
    </source>
</reference>
<name>A0ABD3WNZ9_SINWO</name>
<keyword evidence="1" id="KW-0472">Membrane</keyword>
<evidence type="ECO:0008006" key="4">
    <source>
        <dbReference type="Google" id="ProtNLM"/>
    </source>
</evidence>
<evidence type="ECO:0000256" key="1">
    <source>
        <dbReference type="SAM" id="Phobius"/>
    </source>
</evidence>
<feature type="transmembrane region" description="Helical" evidence="1">
    <location>
        <begin position="45"/>
        <end position="68"/>
    </location>
</feature>
<sequence>MVPWHYITKSVIKTRLLICSLTRTDYIPESCIVPTLKHLRRKAPFVILVSHIMLLLVFALVFGTSAALQGTICHSDYDCSDGECCYIPSPFQVMSKRQAVLPLQPIGLTSKSGTCERYRTLGEHCNPLEKMNGHCGCGHGLYCHHTPPTTQSTAQAFPKIVRRKLLPGTYECAETV</sequence>
<dbReference type="AlphaFoldDB" id="A0ABD3WNZ9"/>
<accession>A0ABD3WNZ9</accession>
<keyword evidence="3" id="KW-1185">Reference proteome</keyword>
<evidence type="ECO:0000313" key="3">
    <source>
        <dbReference type="Proteomes" id="UP001634394"/>
    </source>
</evidence>
<gene>
    <name evidence="2" type="ORF">ACJMK2_033637</name>
</gene>
<organism evidence="2 3">
    <name type="scientific">Sinanodonta woodiana</name>
    <name type="common">Chinese pond mussel</name>
    <name type="synonym">Anodonta woodiana</name>
    <dbReference type="NCBI Taxonomy" id="1069815"/>
    <lineage>
        <taxon>Eukaryota</taxon>
        <taxon>Metazoa</taxon>
        <taxon>Spiralia</taxon>
        <taxon>Lophotrochozoa</taxon>
        <taxon>Mollusca</taxon>
        <taxon>Bivalvia</taxon>
        <taxon>Autobranchia</taxon>
        <taxon>Heteroconchia</taxon>
        <taxon>Palaeoheterodonta</taxon>
        <taxon>Unionida</taxon>
        <taxon>Unionoidea</taxon>
        <taxon>Unionidae</taxon>
        <taxon>Unioninae</taxon>
        <taxon>Sinanodonta</taxon>
    </lineage>
</organism>
<dbReference type="Gene3D" id="2.10.80.10">
    <property type="entry name" value="Lipase, subunit A"/>
    <property type="match status" value="1"/>
</dbReference>
<protein>
    <recommendedName>
        <fullName evidence="4">Prokineticin domain-containing protein</fullName>
    </recommendedName>
</protein>
<comment type="caution">
    <text evidence="2">The sequence shown here is derived from an EMBL/GenBank/DDBJ whole genome shotgun (WGS) entry which is preliminary data.</text>
</comment>
<dbReference type="EMBL" id="JBJQND010000005">
    <property type="protein sequence ID" value="KAL3875709.1"/>
    <property type="molecule type" value="Genomic_DNA"/>
</dbReference>
<keyword evidence="1" id="KW-0812">Transmembrane</keyword>
<dbReference type="Proteomes" id="UP001634394">
    <property type="component" value="Unassembled WGS sequence"/>
</dbReference>
<proteinExistence type="predicted"/>